<keyword evidence="3" id="KW-0479">Metal-binding</keyword>
<evidence type="ECO:0000256" key="2">
    <source>
        <dbReference type="ARBA" id="ARBA00007269"/>
    </source>
</evidence>
<keyword evidence="14" id="KW-1185">Reference proteome</keyword>
<evidence type="ECO:0000259" key="12">
    <source>
        <dbReference type="PROSITE" id="PS50016"/>
    </source>
</evidence>
<feature type="domain" description="PHD-type" evidence="12">
    <location>
        <begin position="136"/>
        <end position="196"/>
    </location>
</feature>
<evidence type="ECO:0000256" key="11">
    <source>
        <dbReference type="SAM" id="MobiDB-lite"/>
    </source>
</evidence>
<evidence type="ECO:0000256" key="1">
    <source>
        <dbReference type="ARBA" id="ARBA00004123"/>
    </source>
</evidence>
<feature type="compositionally biased region" description="Basic residues" evidence="11">
    <location>
        <begin position="26"/>
        <end position="35"/>
    </location>
</feature>
<feature type="compositionally biased region" description="Polar residues" evidence="11">
    <location>
        <begin position="1"/>
        <end position="13"/>
    </location>
</feature>
<dbReference type="OrthoDB" id="6512771at2759"/>
<keyword evidence="9" id="KW-0539">Nucleus</keyword>
<evidence type="ECO:0000256" key="3">
    <source>
        <dbReference type="ARBA" id="ARBA00022723"/>
    </source>
</evidence>
<keyword evidence="6" id="KW-0862">Zinc</keyword>
<comment type="similarity">
    <text evidence="2">Belongs to the NFX1 family.</text>
</comment>
<dbReference type="InterPro" id="IPR000967">
    <property type="entry name" value="Znf_NFX1"/>
</dbReference>
<feature type="compositionally biased region" description="Low complexity" evidence="11">
    <location>
        <begin position="14"/>
        <end position="25"/>
    </location>
</feature>
<feature type="region of interest" description="Disordered" evidence="11">
    <location>
        <begin position="1"/>
        <end position="99"/>
    </location>
</feature>
<evidence type="ECO:0000256" key="4">
    <source>
        <dbReference type="ARBA" id="ARBA00022737"/>
    </source>
</evidence>
<keyword evidence="4" id="KW-0677">Repeat</keyword>
<dbReference type="PANTHER" id="PTHR12360:SF12">
    <property type="entry name" value="TRANSCRIPTIONAL REPRESSOR NF-X1"/>
    <property type="match status" value="1"/>
</dbReference>
<evidence type="ECO:0000256" key="8">
    <source>
        <dbReference type="ARBA" id="ARBA00023163"/>
    </source>
</evidence>
<name>A0A0R3TE55_RODNA</name>
<keyword evidence="7" id="KW-0805">Transcription regulation</keyword>
<dbReference type="GO" id="GO:0000977">
    <property type="term" value="F:RNA polymerase II transcription regulatory region sequence-specific DNA binding"/>
    <property type="evidence" value="ECO:0007669"/>
    <property type="project" value="TreeGrafter"/>
</dbReference>
<organism evidence="15">
    <name type="scientific">Rodentolepis nana</name>
    <name type="common">Dwarf tapeworm</name>
    <name type="synonym">Hymenolepis nana</name>
    <dbReference type="NCBI Taxonomy" id="102285"/>
    <lineage>
        <taxon>Eukaryota</taxon>
        <taxon>Metazoa</taxon>
        <taxon>Spiralia</taxon>
        <taxon>Lophotrochozoa</taxon>
        <taxon>Platyhelminthes</taxon>
        <taxon>Cestoda</taxon>
        <taxon>Eucestoda</taxon>
        <taxon>Cyclophyllidea</taxon>
        <taxon>Hymenolepididae</taxon>
        <taxon>Rodentolepis</taxon>
    </lineage>
</organism>
<evidence type="ECO:0000256" key="6">
    <source>
        <dbReference type="ARBA" id="ARBA00022833"/>
    </source>
</evidence>
<sequence>MDQPPSAENNGEQNSKSSNSLNNRGRGSRRSRRSYNYRNSIKNSTDDPNKKSQIRSRGGYNRRRNGNGRFNANHRYDRQTDPRYSQTEEGSRIDVTSSQASSSLTVSEVASVSVLEDSLKNLSLREANMEQFLRGTYECSICFLKVKPRDAIWSCDKCYGSFHLTCMIKWANAGLLNKDSDQATCLAWKCPHCQKVHTASTNPLTYRCFCGKVSRPEYRPGVSTMPHGCDEVCGKSKANLNAKALDNPRIQSCPHNCTELCHPGPCPPCTAMVQLSCPCGRVVKTTRCGEEPPLPCGGPCGRSLNEDCCVFGTHVCPLNCHDGECPPCDKLIKSDLCAFWGYKRVERPSVVPSVIDIWIIISNFPTGPPCICVGLCG</sequence>
<dbReference type="InterPro" id="IPR034078">
    <property type="entry name" value="NFX1_fam"/>
</dbReference>
<proteinExistence type="inferred from homology"/>
<evidence type="ECO:0000256" key="5">
    <source>
        <dbReference type="ARBA" id="ARBA00022771"/>
    </source>
</evidence>
<protein>
    <submittedName>
        <fullName evidence="15">PHD-type domain-containing protein</fullName>
    </submittedName>
</protein>
<keyword evidence="5 10" id="KW-0863">Zinc-finger</keyword>
<evidence type="ECO:0000313" key="15">
    <source>
        <dbReference type="WBParaSite" id="HNAJ_0000534401-mRNA-1"/>
    </source>
</evidence>
<evidence type="ECO:0000313" key="13">
    <source>
        <dbReference type="EMBL" id="VDO01202.1"/>
    </source>
</evidence>
<dbReference type="GO" id="GO:0008270">
    <property type="term" value="F:zinc ion binding"/>
    <property type="evidence" value="ECO:0007669"/>
    <property type="project" value="UniProtKB-KW"/>
</dbReference>
<dbReference type="PROSITE" id="PS50016">
    <property type="entry name" value="ZF_PHD_2"/>
    <property type="match status" value="1"/>
</dbReference>
<dbReference type="InterPro" id="IPR019787">
    <property type="entry name" value="Znf_PHD-finger"/>
</dbReference>
<dbReference type="WBParaSite" id="HNAJ_0000534401-mRNA-1">
    <property type="protein sequence ID" value="HNAJ_0000534401-mRNA-1"/>
    <property type="gene ID" value="HNAJ_0000534401"/>
</dbReference>
<dbReference type="SMART" id="SM00438">
    <property type="entry name" value="ZnF_NFX"/>
    <property type="match status" value="2"/>
</dbReference>
<dbReference type="PANTHER" id="PTHR12360">
    <property type="entry name" value="NUCLEAR TRANSCRIPTION FACTOR, X-BOX BINDING 1 NFX1"/>
    <property type="match status" value="1"/>
</dbReference>
<dbReference type="AlphaFoldDB" id="A0A0R3TE55"/>
<gene>
    <name evidence="13" type="ORF">HNAJ_LOCUS5342</name>
</gene>
<dbReference type="CDD" id="cd06008">
    <property type="entry name" value="NF-X1-zinc-finger"/>
    <property type="match status" value="1"/>
</dbReference>
<reference evidence="13 14" key="2">
    <citation type="submission" date="2018-11" db="EMBL/GenBank/DDBJ databases">
        <authorList>
            <consortium name="Pathogen Informatics"/>
        </authorList>
    </citation>
    <scope>NUCLEOTIDE SEQUENCE [LARGE SCALE GENOMIC DNA]</scope>
</reference>
<evidence type="ECO:0000256" key="7">
    <source>
        <dbReference type="ARBA" id="ARBA00023015"/>
    </source>
</evidence>
<reference evidence="15" key="1">
    <citation type="submission" date="2017-02" db="UniProtKB">
        <authorList>
            <consortium name="WormBaseParasite"/>
        </authorList>
    </citation>
    <scope>IDENTIFICATION</scope>
</reference>
<evidence type="ECO:0000313" key="14">
    <source>
        <dbReference type="Proteomes" id="UP000278807"/>
    </source>
</evidence>
<dbReference type="EMBL" id="UZAE01004458">
    <property type="protein sequence ID" value="VDO01202.1"/>
    <property type="molecule type" value="Genomic_DNA"/>
</dbReference>
<evidence type="ECO:0000256" key="9">
    <source>
        <dbReference type="ARBA" id="ARBA00023242"/>
    </source>
</evidence>
<accession>A0A0R3TE55</accession>
<dbReference type="Proteomes" id="UP000278807">
    <property type="component" value="Unassembled WGS sequence"/>
</dbReference>
<keyword evidence="8" id="KW-0804">Transcription</keyword>
<dbReference type="GO" id="GO:0000981">
    <property type="term" value="F:DNA-binding transcription factor activity, RNA polymerase II-specific"/>
    <property type="evidence" value="ECO:0007669"/>
    <property type="project" value="TreeGrafter"/>
</dbReference>
<dbReference type="SUPFAM" id="SSF57850">
    <property type="entry name" value="RING/U-box"/>
    <property type="match status" value="1"/>
</dbReference>
<dbReference type="GO" id="GO:0005634">
    <property type="term" value="C:nucleus"/>
    <property type="evidence" value="ECO:0007669"/>
    <property type="project" value="UniProtKB-SubCell"/>
</dbReference>
<dbReference type="STRING" id="102285.A0A0R3TE55"/>
<comment type="subcellular location">
    <subcellularLocation>
        <location evidence="1">Nucleus</location>
    </subcellularLocation>
</comment>
<evidence type="ECO:0000256" key="10">
    <source>
        <dbReference type="PROSITE-ProRule" id="PRU00146"/>
    </source>
</evidence>